<dbReference type="EC" id="6.5.1.4" evidence="2"/>
<reference evidence="14" key="1">
    <citation type="journal article" date="2020" name="Nat. Commun.">
        <title>Large-scale genome sequencing of mycorrhizal fungi provides insights into the early evolution of symbiotic traits.</title>
        <authorList>
            <person name="Miyauchi S."/>
            <person name="Kiss E."/>
            <person name="Kuo A."/>
            <person name="Drula E."/>
            <person name="Kohler A."/>
            <person name="Sanchez-Garcia M."/>
            <person name="Morin E."/>
            <person name="Andreopoulos B."/>
            <person name="Barry K.W."/>
            <person name="Bonito G."/>
            <person name="Buee M."/>
            <person name="Carver A."/>
            <person name="Chen C."/>
            <person name="Cichocki N."/>
            <person name="Clum A."/>
            <person name="Culley D."/>
            <person name="Crous P.W."/>
            <person name="Fauchery L."/>
            <person name="Girlanda M."/>
            <person name="Hayes R.D."/>
            <person name="Keri Z."/>
            <person name="LaButti K."/>
            <person name="Lipzen A."/>
            <person name="Lombard V."/>
            <person name="Magnuson J."/>
            <person name="Maillard F."/>
            <person name="Murat C."/>
            <person name="Nolan M."/>
            <person name="Ohm R.A."/>
            <person name="Pangilinan J."/>
            <person name="Pereira M.F."/>
            <person name="Perotto S."/>
            <person name="Peter M."/>
            <person name="Pfister S."/>
            <person name="Riley R."/>
            <person name="Sitrit Y."/>
            <person name="Stielow J.B."/>
            <person name="Szollosi G."/>
            <person name="Zifcakova L."/>
            <person name="Stursova M."/>
            <person name="Spatafora J.W."/>
            <person name="Tedersoo L."/>
            <person name="Vaario L.M."/>
            <person name="Yamada A."/>
            <person name="Yan M."/>
            <person name="Wang P."/>
            <person name="Xu J."/>
            <person name="Bruns T."/>
            <person name="Baldrian P."/>
            <person name="Vilgalys R."/>
            <person name="Dunand C."/>
            <person name="Henrissat B."/>
            <person name="Grigoriev I.V."/>
            <person name="Hibbett D."/>
            <person name="Nagy L.G."/>
            <person name="Martin F.M."/>
        </authorList>
    </citation>
    <scope>NUCLEOTIDE SEQUENCE</scope>
    <source>
        <strain evidence="14">UH-Tt-Lm1</strain>
    </source>
</reference>
<dbReference type="AlphaFoldDB" id="A0A9P6HQ63"/>
<evidence type="ECO:0000256" key="3">
    <source>
        <dbReference type="ARBA" id="ARBA00021428"/>
    </source>
</evidence>
<evidence type="ECO:0000256" key="2">
    <source>
        <dbReference type="ARBA" id="ARBA00012725"/>
    </source>
</evidence>
<dbReference type="PIRSF" id="PIRSF005378">
    <property type="entry name" value="RNA3'_term_phos_cycl_euk"/>
    <property type="match status" value="1"/>
</dbReference>
<evidence type="ECO:0000256" key="8">
    <source>
        <dbReference type="ARBA" id="ARBA00045867"/>
    </source>
</evidence>
<dbReference type="Proteomes" id="UP000736335">
    <property type="component" value="Unassembled WGS sequence"/>
</dbReference>
<dbReference type="NCBIfam" id="TIGR03399">
    <property type="entry name" value="RNA_3prim_cycl"/>
    <property type="match status" value="1"/>
</dbReference>
<keyword evidence="15" id="KW-1185">Reference proteome</keyword>
<comment type="similarity">
    <text evidence="1">Belongs to the RNA 3'-terminal cyclase family. Type 1 subfamily.</text>
</comment>
<dbReference type="InterPro" id="IPR013792">
    <property type="entry name" value="RNA3'P_cycl/enolpyr_Trfase_a/b"/>
</dbReference>
<evidence type="ECO:0000256" key="10">
    <source>
        <dbReference type="PIRSR" id="PIRSR005378-2"/>
    </source>
</evidence>
<evidence type="ECO:0000256" key="4">
    <source>
        <dbReference type="ARBA" id="ARBA00022598"/>
    </source>
</evidence>
<keyword evidence="4" id="KW-0436">Ligase</keyword>
<dbReference type="InterPro" id="IPR036553">
    <property type="entry name" value="RPTC_insert"/>
</dbReference>
<evidence type="ECO:0000313" key="14">
    <source>
        <dbReference type="EMBL" id="KAF9792233.1"/>
    </source>
</evidence>
<evidence type="ECO:0000256" key="5">
    <source>
        <dbReference type="ARBA" id="ARBA00022741"/>
    </source>
</evidence>
<dbReference type="PANTHER" id="PTHR11096">
    <property type="entry name" value="RNA 3' TERMINAL PHOSPHATE CYCLASE"/>
    <property type="match status" value="1"/>
</dbReference>
<dbReference type="SUPFAM" id="SSF55205">
    <property type="entry name" value="EPT/RTPC-like"/>
    <property type="match status" value="2"/>
</dbReference>
<sequence>MASVIPPLIIDGSMLEGGGQLLRNSVALSALLQKPISIQKIRNGRRPPGLKAQHEAGLKLVAEICSARTNGVRKSSSVVDFFPGPIKLGKNYIADPGTAGATGLLLQVSLPCVLFSQPGPSSDASPPQLEERDEWTTLQLHGGTNATSAPQVDYTTNVLLPFLARHYGIHPRLKILKRGYFPRGGGLITFSVPPLPPGTTLPSITVTERGEITKVYGRSYVAGALPFHIATGMSNAAKTRLVSQLGLDKKIVSIEVLKEDAKDVGNNGSGSGIVLWAETDTGCVLGGSGLGSKGTDAASVGRAAADELIKAIRGGGCVDEYLQDQIIIFLALAKGRSTVKTGLPLTLHTQTAIWLVEQITDAKFTVEEDESGMTTVICDGIGYTSQPQPSTNDEGPGKVNEGHK</sequence>
<evidence type="ECO:0000259" key="12">
    <source>
        <dbReference type="Pfam" id="PF01137"/>
    </source>
</evidence>
<dbReference type="InterPro" id="IPR037136">
    <property type="entry name" value="RNA3'_phos_cyclase_dom_sf"/>
</dbReference>
<evidence type="ECO:0000259" key="13">
    <source>
        <dbReference type="Pfam" id="PF05189"/>
    </source>
</evidence>
<dbReference type="EMBL" id="WIUZ02000001">
    <property type="protein sequence ID" value="KAF9792233.1"/>
    <property type="molecule type" value="Genomic_DNA"/>
</dbReference>
<dbReference type="InterPro" id="IPR023797">
    <property type="entry name" value="RNA3'_phos_cyclase_dom"/>
</dbReference>
<reference evidence="14" key="2">
    <citation type="submission" date="2020-11" db="EMBL/GenBank/DDBJ databases">
        <authorList>
            <consortium name="DOE Joint Genome Institute"/>
            <person name="Kuo A."/>
            <person name="Miyauchi S."/>
            <person name="Kiss E."/>
            <person name="Drula E."/>
            <person name="Kohler A."/>
            <person name="Sanchez-Garcia M."/>
            <person name="Andreopoulos B."/>
            <person name="Barry K.W."/>
            <person name="Bonito G."/>
            <person name="Buee M."/>
            <person name="Carver A."/>
            <person name="Chen C."/>
            <person name="Cichocki N."/>
            <person name="Clum A."/>
            <person name="Culley D."/>
            <person name="Crous P.W."/>
            <person name="Fauchery L."/>
            <person name="Girlanda M."/>
            <person name="Hayes R."/>
            <person name="Keri Z."/>
            <person name="Labutti K."/>
            <person name="Lipzen A."/>
            <person name="Lombard V."/>
            <person name="Magnuson J."/>
            <person name="Maillard F."/>
            <person name="Morin E."/>
            <person name="Murat C."/>
            <person name="Nolan M."/>
            <person name="Ohm R."/>
            <person name="Pangilinan J."/>
            <person name="Pereira M."/>
            <person name="Perotto S."/>
            <person name="Peter M."/>
            <person name="Riley R."/>
            <person name="Sitrit Y."/>
            <person name="Stielow B."/>
            <person name="Szollosi G."/>
            <person name="Zifcakova L."/>
            <person name="Stursova M."/>
            <person name="Spatafora J.W."/>
            <person name="Tedersoo L."/>
            <person name="Vaario L.-M."/>
            <person name="Yamada A."/>
            <person name="Yan M."/>
            <person name="Wang P."/>
            <person name="Xu J."/>
            <person name="Bruns T."/>
            <person name="Baldrian P."/>
            <person name="Vilgalys R."/>
            <person name="Henrissat B."/>
            <person name="Grigoriev I.V."/>
            <person name="Hibbett D."/>
            <person name="Nagy L.G."/>
            <person name="Martin F.M."/>
        </authorList>
    </citation>
    <scope>NUCLEOTIDE SEQUENCE</scope>
    <source>
        <strain evidence="14">UH-Tt-Lm1</strain>
    </source>
</reference>
<evidence type="ECO:0000256" key="9">
    <source>
        <dbReference type="PIRSR" id="PIRSR005378-1"/>
    </source>
</evidence>
<organism evidence="14 15">
    <name type="scientific">Thelephora terrestris</name>
    <dbReference type="NCBI Taxonomy" id="56493"/>
    <lineage>
        <taxon>Eukaryota</taxon>
        <taxon>Fungi</taxon>
        <taxon>Dikarya</taxon>
        <taxon>Basidiomycota</taxon>
        <taxon>Agaricomycotina</taxon>
        <taxon>Agaricomycetes</taxon>
        <taxon>Thelephorales</taxon>
        <taxon>Thelephoraceae</taxon>
        <taxon>Thelephora</taxon>
    </lineage>
</organism>
<dbReference type="InterPro" id="IPR017770">
    <property type="entry name" value="RNA3'_term_phos_cyc_type_1"/>
</dbReference>
<dbReference type="SUPFAM" id="SSF52913">
    <property type="entry name" value="RNA 3'-terminal phosphate cyclase, RPTC, insert domain"/>
    <property type="match status" value="1"/>
</dbReference>
<feature type="domain" description="RNA 3'-terminal phosphate cyclase" evidence="12">
    <location>
        <begin position="15"/>
        <end position="366"/>
    </location>
</feature>
<evidence type="ECO:0000256" key="11">
    <source>
        <dbReference type="SAM" id="MobiDB-lite"/>
    </source>
</evidence>
<name>A0A9P6HQ63_9AGAM</name>
<feature type="binding site" evidence="10">
    <location>
        <position position="107"/>
    </location>
    <ligand>
        <name>ATP</name>
        <dbReference type="ChEBI" id="CHEBI:30616"/>
    </ligand>
</feature>
<evidence type="ECO:0000313" key="15">
    <source>
        <dbReference type="Proteomes" id="UP000736335"/>
    </source>
</evidence>
<dbReference type="Gene3D" id="3.30.360.20">
    <property type="entry name" value="RNA 3'-terminal phosphate cyclase, insert domain"/>
    <property type="match status" value="1"/>
</dbReference>
<feature type="active site" description="Tele-AMP-histidine intermediate" evidence="9">
    <location>
        <position position="348"/>
    </location>
</feature>
<proteinExistence type="inferred from homology"/>
<dbReference type="FunFam" id="3.30.360.20:FF:000002">
    <property type="entry name" value="RNA terminal phosphate cyclase-like 1"/>
    <property type="match status" value="1"/>
</dbReference>
<dbReference type="InterPro" id="IPR020719">
    <property type="entry name" value="RNA3'_term_phos_cycl-like_CS"/>
</dbReference>
<keyword evidence="5 10" id="KW-0547">Nucleotide-binding</keyword>
<dbReference type="Pfam" id="PF01137">
    <property type="entry name" value="RTC"/>
    <property type="match status" value="1"/>
</dbReference>
<comment type="caution">
    <text evidence="14">The sequence shown here is derived from an EMBL/GenBank/DDBJ whole genome shotgun (WGS) entry which is preliminary data.</text>
</comment>
<feature type="domain" description="RNA 3'-terminal phosphate cyclase insert" evidence="13">
    <location>
        <begin position="207"/>
        <end position="312"/>
    </location>
</feature>
<dbReference type="Gene3D" id="3.65.10.20">
    <property type="entry name" value="RNA 3'-terminal phosphate cyclase domain"/>
    <property type="match status" value="1"/>
</dbReference>
<dbReference type="GO" id="GO:0003963">
    <property type="term" value="F:RNA-3'-phosphate cyclase activity"/>
    <property type="evidence" value="ECO:0007669"/>
    <property type="project" value="UniProtKB-EC"/>
</dbReference>
<evidence type="ECO:0000256" key="1">
    <source>
        <dbReference type="ARBA" id="ARBA00009206"/>
    </source>
</evidence>
<dbReference type="InterPro" id="IPR000228">
    <property type="entry name" value="RNA3'_term_phos_cyc"/>
</dbReference>
<comment type="function">
    <text evidence="8">Catalyzes the conversion of 3'-phosphate to a 2',3'-cyclic phosphodiester at the end of RNA. The mechanism of action of the enzyme occurs in 3 steps: (A) adenylation of the enzyme by ATP; (B) transfer of adenylate to an RNA-N3'P to produce RNA-N3'PP5'A; (C) and attack of the adjacent 2'-hydroxyl on the 3'-phosphorus in the diester linkage to produce the cyclic end product. Likely functions in some aspects of cellular RNA processing. Function plays an important role in regulating axon regeneration by inhibiting central nervous system (CNS) axon regeneration following optic nerve injury.</text>
</comment>
<dbReference type="Pfam" id="PF05189">
    <property type="entry name" value="RTC_insert"/>
    <property type="match status" value="1"/>
</dbReference>
<gene>
    <name evidence="14" type="ORF">BJ322DRAFT_24662</name>
</gene>
<accession>A0A9P6HQ63</accession>
<dbReference type="GO" id="GO:0005524">
    <property type="term" value="F:ATP binding"/>
    <property type="evidence" value="ECO:0007669"/>
    <property type="project" value="UniProtKB-KW"/>
</dbReference>
<dbReference type="GO" id="GO:0006396">
    <property type="term" value="P:RNA processing"/>
    <property type="evidence" value="ECO:0007669"/>
    <property type="project" value="InterPro"/>
</dbReference>
<dbReference type="OrthoDB" id="25029at2759"/>
<dbReference type="PROSITE" id="PS01287">
    <property type="entry name" value="RTC"/>
    <property type="match status" value="1"/>
</dbReference>
<keyword evidence="10" id="KW-0067">ATP-binding</keyword>
<feature type="compositionally biased region" description="Polar residues" evidence="11">
    <location>
        <begin position="383"/>
        <end position="393"/>
    </location>
</feature>
<dbReference type="PANTHER" id="PTHR11096:SF0">
    <property type="entry name" value="RNA 3'-TERMINAL PHOSPHATE CYCLASE"/>
    <property type="match status" value="1"/>
</dbReference>
<protein>
    <recommendedName>
        <fullName evidence="3">RNA 3'-terminal phosphate cyclase</fullName>
        <ecNumber evidence="2">6.5.1.4</ecNumber>
    </recommendedName>
    <alternativeName>
        <fullName evidence="7">RNA terminal phosphate cyclase domain-containing protein 1</fullName>
    </alternativeName>
</protein>
<dbReference type="GO" id="GO:0005634">
    <property type="term" value="C:nucleus"/>
    <property type="evidence" value="ECO:0007669"/>
    <property type="project" value="TreeGrafter"/>
</dbReference>
<feature type="binding site" evidence="10">
    <location>
        <begin position="321"/>
        <end position="325"/>
    </location>
    <ligand>
        <name>ATP</name>
        <dbReference type="ChEBI" id="CHEBI:30616"/>
    </ligand>
</feature>
<feature type="region of interest" description="Disordered" evidence="11">
    <location>
        <begin position="379"/>
        <end position="404"/>
    </location>
</feature>
<evidence type="ECO:0000256" key="7">
    <source>
        <dbReference type="ARBA" id="ARBA00032543"/>
    </source>
</evidence>
<dbReference type="InterPro" id="IPR013791">
    <property type="entry name" value="RNA3'-term_phos_cycl_insert"/>
</dbReference>
<evidence type="ECO:0000256" key="6">
    <source>
        <dbReference type="ARBA" id="ARBA00024481"/>
    </source>
</evidence>
<comment type="catalytic activity">
    <reaction evidence="6">
        <text>a 3'-end 3'-phospho-ribonucleotide-RNA + ATP = a 3'-end 2',3'-cyclophospho-ribonucleotide-RNA + AMP + diphosphate</text>
        <dbReference type="Rhea" id="RHEA:23976"/>
        <dbReference type="Rhea" id="RHEA-COMP:10463"/>
        <dbReference type="Rhea" id="RHEA-COMP:10464"/>
        <dbReference type="ChEBI" id="CHEBI:30616"/>
        <dbReference type="ChEBI" id="CHEBI:33019"/>
        <dbReference type="ChEBI" id="CHEBI:83062"/>
        <dbReference type="ChEBI" id="CHEBI:83064"/>
        <dbReference type="ChEBI" id="CHEBI:456215"/>
        <dbReference type="EC" id="6.5.1.4"/>
    </reaction>
</comment>